<name>E2B390_HARSA</name>
<protein>
    <submittedName>
        <fullName evidence="1">Uncharacterized protein</fullName>
    </submittedName>
</protein>
<dbReference type="AlphaFoldDB" id="E2B390"/>
<dbReference type="Proteomes" id="UP000008237">
    <property type="component" value="Unassembled WGS sequence"/>
</dbReference>
<organism evidence="2">
    <name type="scientific">Harpegnathos saltator</name>
    <name type="common">Jerdon's jumping ant</name>
    <dbReference type="NCBI Taxonomy" id="610380"/>
    <lineage>
        <taxon>Eukaryota</taxon>
        <taxon>Metazoa</taxon>
        <taxon>Ecdysozoa</taxon>
        <taxon>Arthropoda</taxon>
        <taxon>Hexapoda</taxon>
        <taxon>Insecta</taxon>
        <taxon>Pterygota</taxon>
        <taxon>Neoptera</taxon>
        <taxon>Endopterygota</taxon>
        <taxon>Hymenoptera</taxon>
        <taxon>Apocrita</taxon>
        <taxon>Aculeata</taxon>
        <taxon>Formicoidea</taxon>
        <taxon>Formicidae</taxon>
        <taxon>Ponerinae</taxon>
        <taxon>Ponerini</taxon>
        <taxon>Harpegnathos</taxon>
    </lineage>
</organism>
<gene>
    <name evidence="1" type="ORF">EAI_04529</name>
</gene>
<proteinExistence type="predicted"/>
<dbReference type="EMBL" id="GL445320">
    <property type="protein sequence ID" value="EFN89840.1"/>
    <property type="molecule type" value="Genomic_DNA"/>
</dbReference>
<sequence length="74" mass="8230">MDDQIKTFLESAGLGSYSDIFILESSEQTTPKGDCIIEVISKADWKNVYALKEEDENLVNDEVLAIKNTSEESA</sequence>
<evidence type="ECO:0000313" key="2">
    <source>
        <dbReference type="Proteomes" id="UP000008237"/>
    </source>
</evidence>
<dbReference type="InParanoid" id="E2B390"/>
<keyword evidence="2" id="KW-1185">Reference proteome</keyword>
<reference evidence="1 2" key="1">
    <citation type="journal article" date="2010" name="Science">
        <title>Genomic comparison of the ants Camponotus floridanus and Harpegnathos saltator.</title>
        <authorList>
            <person name="Bonasio R."/>
            <person name="Zhang G."/>
            <person name="Ye C."/>
            <person name="Mutti N.S."/>
            <person name="Fang X."/>
            <person name="Qin N."/>
            <person name="Donahue G."/>
            <person name="Yang P."/>
            <person name="Li Q."/>
            <person name="Li C."/>
            <person name="Zhang P."/>
            <person name="Huang Z."/>
            <person name="Berger S.L."/>
            <person name="Reinberg D."/>
            <person name="Wang J."/>
            <person name="Liebig J."/>
        </authorList>
    </citation>
    <scope>NUCLEOTIDE SEQUENCE [LARGE SCALE GENOMIC DNA]</scope>
    <source>
        <strain evidence="1 2">R22 G/1</strain>
    </source>
</reference>
<dbReference type="OrthoDB" id="10579954at2759"/>
<evidence type="ECO:0000313" key="1">
    <source>
        <dbReference type="EMBL" id="EFN89840.1"/>
    </source>
</evidence>
<accession>E2B390</accession>